<reference evidence="1 2" key="1">
    <citation type="journal article" date="2024" name="Nat. Commun.">
        <title>Phylogenomics reveals the evolutionary origins of lichenization in chlorophyte algae.</title>
        <authorList>
            <person name="Puginier C."/>
            <person name="Libourel C."/>
            <person name="Otte J."/>
            <person name="Skaloud P."/>
            <person name="Haon M."/>
            <person name="Grisel S."/>
            <person name="Petersen M."/>
            <person name="Berrin J.G."/>
            <person name="Delaux P.M."/>
            <person name="Dal Grande F."/>
            <person name="Keller J."/>
        </authorList>
    </citation>
    <scope>NUCLEOTIDE SEQUENCE [LARGE SCALE GENOMIC DNA]</scope>
    <source>
        <strain evidence="1 2">SAG 216-7</strain>
    </source>
</reference>
<keyword evidence="2" id="KW-1185">Reference proteome</keyword>
<evidence type="ECO:0000313" key="1">
    <source>
        <dbReference type="EMBL" id="KAK9901382.1"/>
    </source>
</evidence>
<dbReference type="Proteomes" id="UP001491310">
    <property type="component" value="Unassembled WGS sequence"/>
</dbReference>
<protein>
    <submittedName>
        <fullName evidence="1">Uncharacterized protein</fullName>
    </submittedName>
</protein>
<proteinExistence type="predicted"/>
<dbReference type="EMBL" id="JALJOT010000018">
    <property type="protein sequence ID" value="KAK9901382.1"/>
    <property type="molecule type" value="Genomic_DNA"/>
</dbReference>
<sequence>MHCSDASTHSLHKAIIVPLLFKPAIRRSWPLYQEAAIMSVSAAAQAEPAPKRAHEPPRPTALEEVLLTALRDSRRNLIMLEEGKKELEAAVGREQMQFERLQFAYKKATRDAAYARTMEMLLERERAKHAVPN</sequence>
<gene>
    <name evidence="1" type="ORF">WJX75_009595</name>
</gene>
<evidence type="ECO:0000313" key="2">
    <source>
        <dbReference type="Proteomes" id="UP001491310"/>
    </source>
</evidence>
<name>A0ABR2YB78_9CHLO</name>
<accession>A0ABR2YB78</accession>
<organism evidence="1 2">
    <name type="scientific">Coccomyxa subellipsoidea</name>
    <dbReference type="NCBI Taxonomy" id="248742"/>
    <lineage>
        <taxon>Eukaryota</taxon>
        <taxon>Viridiplantae</taxon>
        <taxon>Chlorophyta</taxon>
        <taxon>core chlorophytes</taxon>
        <taxon>Trebouxiophyceae</taxon>
        <taxon>Trebouxiophyceae incertae sedis</taxon>
        <taxon>Coccomyxaceae</taxon>
        <taxon>Coccomyxa</taxon>
    </lineage>
</organism>
<comment type="caution">
    <text evidence="1">The sequence shown here is derived from an EMBL/GenBank/DDBJ whole genome shotgun (WGS) entry which is preliminary data.</text>
</comment>